<sequence length="89" mass="9376">MINNIAIGLAMGLIVIGVIAIFISGIKNIINGNSDFKRIAVMVVPVIIFAASFAIMGTFVQAGVATMIFMISLMLLSILVTGTRGTLNF</sequence>
<keyword evidence="1" id="KW-0472">Membrane</keyword>
<keyword evidence="1" id="KW-1133">Transmembrane helix</keyword>
<reference evidence="2" key="2">
    <citation type="submission" date="2024-05" db="EMBL/GenBank/DDBJ databases">
        <title>Rhodohalobacter halophilus gen. nov., sp. nov., a moderately halophilic member of the family Balneolaceae.</title>
        <authorList>
            <person name="Xia J."/>
        </authorList>
    </citation>
    <scope>NUCLEOTIDE SEQUENCE</scope>
    <source>
        <strain evidence="2">WB101</strain>
    </source>
</reference>
<dbReference type="RefSeq" id="WP_237853133.1">
    <property type="nucleotide sequence ID" value="NZ_JAKLWS010000006.1"/>
</dbReference>
<protein>
    <submittedName>
        <fullName evidence="2">Uncharacterized protein</fullName>
    </submittedName>
</protein>
<feature type="transmembrane region" description="Helical" evidence="1">
    <location>
        <begin position="62"/>
        <end position="82"/>
    </location>
</feature>
<dbReference type="Proteomes" id="UP001165366">
    <property type="component" value="Unassembled WGS sequence"/>
</dbReference>
<accession>A0ABS9KBS3</accession>
<feature type="transmembrane region" description="Helical" evidence="1">
    <location>
        <begin position="38"/>
        <end position="56"/>
    </location>
</feature>
<evidence type="ECO:0000313" key="3">
    <source>
        <dbReference type="Proteomes" id="UP001165366"/>
    </source>
</evidence>
<keyword evidence="3" id="KW-1185">Reference proteome</keyword>
<dbReference type="EMBL" id="JAKLWS010000006">
    <property type="protein sequence ID" value="MCG2588291.1"/>
    <property type="molecule type" value="Genomic_DNA"/>
</dbReference>
<keyword evidence="1" id="KW-0812">Transmembrane</keyword>
<organism evidence="2 3">
    <name type="scientific">Rhodohalobacter sulfatireducens</name>
    <dbReference type="NCBI Taxonomy" id="2911366"/>
    <lineage>
        <taxon>Bacteria</taxon>
        <taxon>Pseudomonadati</taxon>
        <taxon>Balneolota</taxon>
        <taxon>Balneolia</taxon>
        <taxon>Balneolales</taxon>
        <taxon>Balneolaceae</taxon>
        <taxon>Rhodohalobacter</taxon>
    </lineage>
</organism>
<evidence type="ECO:0000256" key="1">
    <source>
        <dbReference type="SAM" id="Phobius"/>
    </source>
</evidence>
<feature type="transmembrane region" description="Helical" evidence="1">
    <location>
        <begin position="6"/>
        <end position="26"/>
    </location>
</feature>
<proteinExistence type="predicted"/>
<comment type="caution">
    <text evidence="2">The sequence shown here is derived from an EMBL/GenBank/DDBJ whole genome shotgun (WGS) entry which is preliminary data.</text>
</comment>
<name>A0ABS9KBS3_9BACT</name>
<gene>
    <name evidence="2" type="ORF">L6773_06910</name>
</gene>
<evidence type="ECO:0000313" key="2">
    <source>
        <dbReference type="EMBL" id="MCG2588291.1"/>
    </source>
</evidence>
<reference evidence="2" key="1">
    <citation type="submission" date="2022-01" db="EMBL/GenBank/DDBJ databases">
        <authorList>
            <person name="Wang Y."/>
        </authorList>
    </citation>
    <scope>NUCLEOTIDE SEQUENCE</scope>
    <source>
        <strain evidence="2">WB101</strain>
    </source>
</reference>